<comment type="caution">
    <text evidence="1">The sequence shown here is derived from an EMBL/GenBank/DDBJ whole genome shotgun (WGS) entry which is preliminary data.</text>
</comment>
<sequence length="396" mass="44630">MASTSSSTEKPPLILAKVLMNHHSHESGGPEDCITCIRCNGRLFYIGMSPVFICGSPVIESRYRKFTGAGKGTFVSTDEEHEEQVLEDFQNWLIAALEPLFLEVCPDVPPSFDPEKLATGEARPVLSEYLFPDEYYYRLETDKEKVFPVCSEDEDRQFIHSAVKHMHPELAEELEQHGVKFLDPSEIEVAFQDTKEALFTREPTRVLVDTDGSGRNKTLCHYKSFGPGGQIALEKEAEAHLRVLLSTLAPDARVLRLLGVVTVPGGMVTGLLLTQIDHGRYNTCPSYEGLLLHVPIPLRQRWKRQIGETVEQLHEAGLIWGGATPWNVLIDRNDDAWMIGFSGGYAEGWPGWVDEDKFGTKEGDLQGLARIVEHLSNEEYEEYEEFKYDSCSDDFM</sequence>
<reference evidence="1" key="2">
    <citation type="submission" date="2023-05" db="EMBL/GenBank/DDBJ databases">
        <authorList>
            <consortium name="Lawrence Berkeley National Laboratory"/>
            <person name="Steindorff A."/>
            <person name="Hensen N."/>
            <person name="Bonometti L."/>
            <person name="Westerberg I."/>
            <person name="Brannstrom I.O."/>
            <person name="Guillou S."/>
            <person name="Cros-Aarteil S."/>
            <person name="Calhoun S."/>
            <person name="Haridas S."/>
            <person name="Kuo A."/>
            <person name="Mondo S."/>
            <person name="Pangilinan J."/>
            <person name="Riley R."/>
            <person name="Labutti K."/>
            <person name="Andreopoulos B."/>
            <person name="Lipzen A."/>
            <person name="Chen C."/>
            <person name="Yanf M."/>
            <person name="Daum C."/>
            <person name="Ng V."/>
            <person name="Clum A."/>
            <person name="Ohm R."/>
            <person name="Martin F."/>
            <person name="Silar P."/>
            <person name="Natvig D."/>
            <person name="Lalanne C."/>
            <person name="Gautier V."/>
            <person name="Ament-Velasquez S.L."/>
            <person name="Kruys A."/>
            <person name="Hutchinson M.I."/>
            <person name="Powell A.J."/>
            <person name="Barry K."/>
            <person name="Miller A.N."/>
            <person name="Grigoriev I.V."/>
            <person name="Debuchy R."/>
            <person name="Gladieux P."/>
            <person name="Thoren M.H."/>
            <person name="Johannesson H."/>
        </authorList>
    </citation>
    <scope>NUCLEOTIDE SEQUENCE</scope>
    <source>
        <strain evidence="1">PSN293</strain>
    </source>
</reference>
<dbReference type="EMBL" id="MU858103">
    <property type="protein sequence ID" value="KAK4213830.1"/>
    <property type="molecule type" value="Genomic_DNA"/>
</dbReference>
<accession>A0AAN6Y9I9</accession>
<keyword evidence="2" id="KW-1185">Reference proteome</keyword>
<protein>
    <recommendedName>
        <fullName evidence="3">Protein kinase domain-containing protein</fullName>
    </recommendedName>
</protein>
<dbReference type="SUPFAM" id="SSF56112">
    <property type="entry name" value="Protein kinase-like (PK-like)"/>
    <property type="match status" value="1"/>
</dbReference>
<evidence type="ECO:0000313" key="2">
    <source>
        <dbReference type="Proteomes" id="UP001301769"/>
    </source>
</evidence>
<gene>
    <name evidence="1" type="ORF">QBC37DRAFT_422429</name>
</gene>
<reference evidence="1" key="1">
    <citation type="journal article" date="2023" name="Mol. Phylogenet. Evol.">
        <title>Genome-scale phylogeny and comparative genomics of the fungal order Sordariales.</title>
        <authorList>
            <person name="Hensen N."/>
            <person name="Bonometti L."/>
            <person name="Westerberg I."/>
            <person name="Brannstrom I.O."/>
            <person name="Guillou S."/>
            <person name="Cros-Aarteil S."/>
            <person name="Calhoun S."/>
            <person name="Haridas S."/>
            <person name="Kuo A."/>
            <person name="Mondo S."/>
            <person name="Pangilinan J."/>
            <person name="Riley R."/>
            <person name="LaButti K."/>
            <person name="Andreopoulos B."/>
            <person name="Lipzen A."/>
            <person name="Chen C."/>
            <person name="Yan M."/>
            <person name="Daum C."/>
            <person name="Ng V."/>
            <person name="Clum A."/>
            <person name="Steindorff A."/>
            <person name="Ohm R.A."/>
            <person name="Martin F."/>
            <person name="Silar P."/>
            <person name="Natvig D.O."/>
            <person name="Lalanne C."/>
            <person name="Gautier V."/>
            <person name="Ament-Velasquez S.L."/>
            <person name="Kruys A."/>
            <person name="Hutchinson M.I."/>
            <person name="Powell A.J."/>
            <person name="Barry K."/>
            <person name="Miller A.N."/>
            <person name="Grigoriev I.V."/>
            <person name="Debuchy R."/>
            <person name="Gladieux P."/>
            <person name="Hiltunen Thoren M."/>
            <person name="Johannesson H."/>
        </authorList>
    </citation>
    <scope>NUCLEOTIDE SEQUENCE</scope>
    <source>
        <strain evidence="1">PSN293</strain>
    </source>
</reference>
<dbReference type="Proteomes" id="UP001301769">
    <property type="component" value="Unassembled WGS sequence"/>
</dbReference>
<proteinExistence type="predicted"/>
<dbReference type="AlphaFoldDB" id="A0AAN6Y9I9"/>
<dbReference type="InterPro" id="IPR011009">
    <property type="entry name" value="Kinase-like_dom_sf"/>
</dbReference>
<name>A0AAN6Y9I9_9PEZI</name>
<evidence type="ECO:0000313" key="1">
    <source>
        <dbReference type="EMBL" id="KAK4213830.1"/>
    </source>
</evidence>
<organism evidence="1 2">
    <name type="scientific">Rhypophila decipiens</name>
    <dbReference type="NCBI Taxonomy" id="261697"/>
    <lineage>
        <taxon>Eukaryota</taxon>
        <taxon>Fungi</taxon>
        <taxon>Dikarya</taxon>
        <taxon>Ascomycota</taxon>
        <taxon>Pezizomycotina</taxon>
        <taxon>Sordariomycetes</taxon>
        <taxon>Sordariomycetidae</taxon>
        <taxon>Sordariales</taxon>
        <taxon>Naviculisporaceae</taxon>
        <taxon>Rhypophila</taxon>
    </lineage>
</organism>
<evidence type="ECO:0008006" key="3">
    <source>
        <dbReference type="Google" id="ProtNLM"/>
    </source>
</evidence>